<accession>A0AAJ0FAT3</accession>
<comment type="caution">
    <text evidence="2">The sequence shown here is derived from an EMBL/GenBank/DDBJ whole genome shotgun (WGS) entry which is preliminary data.</text>
</comment>
<dbReference type="AlphaFoldDB" id="A0AAJ0FAT3"/>
<keyword evidence="3" id="KW-1185">Reference proteome</keyword>
<dbReference type="GO" id="GO:0005739">
    <property type="term" value="C:mitochondrion"/>
    <property type="evidence" value="ECO:0007669"/>
    <property type="project" value="TreeGrafter"/>
</dbReference>
<gene>
    <name evidence="2" type="ORF">QBC47DRAFT_384381</name>
</gene>
<protein>
    <recommendedName>
        <fullName evidence="4">Genetic interactor of prohibitins 3, mitochondrial</fullName>
    </recommendedName>
</protein>
<evidence type="ECO:0000313" key="2">
    <source>
        <dbReference type="EMBL" id="KAK1754589.1"/>
    </source>
</evidence>
<dbReference type="InterPro" id="IPR027417">
    <property type="entry name" value="P-loop_NTPase"/>
</dbReference>
<organism evidence="2 3">
    <name type="scientific">Echria macrotheca</name>
    <dbReference type="NCBI Taxonomy" id="438768"/>
    <lineage>
        <taxon>Eukaryota</taxon>
        <taxon>Fungi</taxon>
        <taxon>Dikarya</taxon>
        <taxon>Ascomycota</taxon>
        <taxon>Pezizomycotina</taxon>
        <taxon>Sordariomycetes</taxon>
        <taxon>Sordariomycetidae</taxon>
        <taxon>Sordariales</taxon>
        <taxon>Schizotheciaceae</taxon>
        <taxon>Echria</taxon>
    </lineage>
</organism>
<feature type="region of interest" description="Disordered" evidence="1">
    <location>
        <begin position="591"/>
        <end position="617"/>
    </location>
</feature>
<dbReference type="Proteomes" id="UP001239445">
    <property type="component" value="Unassembled WGS sequence"/>
</dbReference>
<evidence type="ECO:0000313" key="3">
    <source>
        <dbReference type="Proteomes" id="UP001239445"/>
    </source>
</evidence>
<reference evidence="2" key="1">
    <citation type="submission" date="2023-06" db="EMBL/GenBank/DDBJ databases">
        <title>Genome-scale phylogeny and comparative genomics of the fungal order Sordariales.</title>
        <authorList>
            <consortium name="Lawrence Berkeley National Laboratory"/>
            <person name="Hensen N."/>
            <person name="Bonometti L."/>
            <person name="Westerberg I."/>
            <person name="Brannstrom I.O."/>
            <person name="Guillou S."/>
            <person name="Cros-Aarteil S."/>
            <person name="Calhoun S."/>
            <person name="Haridas S."/>
            <person name="Kuo A."/>
            <person name="Mondo S."/>
            <person name="Pangilinan J."/>
            <person name="Riley R."/>
            <person name="Labutti K."/>
            <person name="Andreopoulos B."/>
            <person name="Lipzen A."/>
            <person name="Chen C."/>
            <person name="Yanf M."/>
            <person name="Daum C."/>
            <person name="Ng V."/>
            <person name="Clum A."/>
            <person name="Steindorff A."/>
            <person name="Ohm R."/>
            <person name="Martin F."/>
            <person name="Silar P."/>
            <person name="Natvig D."/>
            <person name="Lalanne C."/>
            <person name="Gautier V."/>
            <person name="Ament-Velasquez S.L."/>
            <person name="Kruys A."/>
            <person name="Hutchinson M.I."/>
            <person name="Powell A.J."/>
            <person name="Barry K."/>
            <person name="Miller A.N."/>
            <person name="Grigoriev I.V."/>
            <person name="Debuchy R."/>
            <person name="Gladieux P."/>
            <person name="Thoren M.H."/>
            <person name="Johannesson H."/>
        </authorList>
    </citation>
    <scope>NUCLEOTIDE SEQUENCE</scope>
    <source>
        <strain evidence="2">PSN4</strain>
    </source>
</reference>
<evidence type="ECO:0008006" key="4">
    <source>
        <dbReference type="Google" id="ProtNLM"/>
    </source>
</evidence>
<dbReference type="Gene3D" id="3.40.50.300">
    <property type="entry name" value="P-loop containing nucleotide triphosphate hydrolases"/>
    <property type="match status" value="1"/>
</dbReference>
<feature type="compositionally biased region" description="Basic residues" evidence="1">
    <location>
        <begin position="649"/>
        <end position="668"/>
    </location>
</feature>
<sequence length="668" mass="74485">MPMQSGRTLSSRWLRNVFSLERSTASNRVPLFLCPALQSVTGSNANRLFRRPNSRLVHTGKLHAESASQVESEPAYGKPAETTTKTLPLLCSGCGALSQTTVPGRPGYFDLQRKSVRSYLGTLEVRDGTRVERTTDVVKKALRDVNLEEMEALGVNLKTLLPERAPAVDSSKDTPLCDRCHHLLHQNSGAPIFHPSIESLRDTIFESPYKYNYVYHVLDAADFPMSLVPRIDQILETAPLRSHNRRTRSEKYYANKSTKLDFVITRSDLLAPTKEQVDRLMPYLRETLRDALGRTARDVRLGNVHCVSSQRGWWTKELRDEIFERGGAGWLVGKANVGKSRLFKEVFPKGRGAGLEPSKHDITVDLELSEKLEKCGVLEPPNVEDAELSLLPPVPPETMYPAMPLVSSLPGTTASPIRLSFGGGKGELIDLPGLPRSDLESYVQEKERGSLIMKKRISPEQIVLTPGKSLLLGGFIRITPRTPDLDVLLYNFTPLKEHATSTEKAIGIQERVDPVNVENISTPEASENIKLAASVELRYDVTKQRAGPLTRKNSVDLKVEQLPFRVLSADILIEGCGWVEVVAQVRARNLPLSEGKGGGEEHPEILSSLDLSAPDPQPQSEFTWPVIDVFTPEGRFVSSRRPMNGWLINKHKPPQGKQKRPHWVGRRR</sequence>
<dbReference type="EMBL" id="MU839835">
    <property type="protein sequence ID" value="KAK1754589.1"/>
    <property type="molecule type" value="Genomic_DNA"/>
</dbReference>
<dbReference type="SUPFAM" id="SSF52540">
    <property type="entry name" value="P-loop containing nucleoside triphosphate hydrolases"/>
    <property type="match status" value="1"/>
</dbReference>
<name>A0AAJ0FAT3_9PEZI</name>
<feature type="region of interest" description="Disordered" evidence="1">
    <location>
        <begin position="645"/>
        <end position="668"/>
    </location>
</feature>
<dbReference type="InterPro" id="IPR050896">
    <property type="entry name" value="Mito_lipid_metab_GTPase"/>
</dbReference>
<evidence type="ECO:0000256" key="1">
    <source>
        <dbReference type="SAM" id="MobiDB-lite"/>
    </source>
</evidence>
<proteinExistence type="predicted"/>
<dbReference type="PANTHER" id="PTHR46434">
    <property type="entry name" value="GENETIC INTERACTOR OF PROHIBITINS 3, MITOCHONDRIAL"/>
    <property type="match status" value="1"/>
</dbReference>
<dbReference type="PANTHER" id="PTHR46434:SF1">
    <property type="entry name" value="GENETIC INTERACTOR OF PROHIBITINS 3, MITOCHONDRIAL"/>
    <property type="match status" value="1"/>
</dbReference>